<protein>
    <submittedName>
        <fullName evidence="2">Uncharacterized protein</fullName>
    </submittedName>
</protein>
<organism evidence="2 3">
    <name type="scientific">Brassica cretica</name>
    <name type="common">Mustard</name>
    <dbReference type="NCBI Taxonomy" id="69181"/>
    <lineage>
        <taxon>Eukaryota</taxon>
        <taxon>Viridiplantae</taxon>
        <taxon>Streptophyta</taxon>
        <taxon>Embryophyta</taxon>
        <taxon>Tracheophyta</taxon>
        <taxon>Spermatophyta</taxon>
        <taxon>Magnoliopsida</taxon>
        <taxon>eudicotyledons</taxon>
        <taxon>Gunneridae</taxon>
        <taxon>Pentapetalae</taxon>
        <taxon>rosids</taxon>
        <taxon>malvids</taxon>
        <taxon>Brassicales</taxon>
        <taxon>Brassicaceae</taxon>
        <taxon>Brassiceae</taxon>
        <taxon>Brassica</taxon>
    </lineage>
</organism>
<name>A0A8S9SDD7_BRACR</name>
<accession>A0A8S9SDD7</accession>
<sequence length="117" mass="12610">MNAGESAQAVSLPPQALSNDTARKRLLLTKSPEPKVESLASSEDDSAKDSNPFLSKALGTRKFDKPSSLSSREFGSVATKSQTSQRSRFSTKTSVERYRSPVSTAFSPVSLLSIRSL</sequence>
<feature type="compositionally biased region" description="Polar residues" evidence="1">
    <location>
        <begin position="67"/>
        <end position="93"/>
    </location>
</feature>
<comment type="caution">
    <text evidence="2">The sequence shown here is derived from an EMBL/GenBank/DDBJ whole genome shotgun (WGS) entry which is preliminary data.</text>
</comment>
<evidence type="ECO:0000313" key="2">
    <source>
        <dbReference type="EMBL" id="KAF3599516.1"/>
    </source>
</evidence>
<dbReference type="AlphaFoldDB" id="A0A8S9SDD7"/>
<reference evidence="2" key="1">
    <citation type="submission" date="2019-12" db="EMBL/GenBank/DDBJ databases">
        <title>Genome sequencing and annotation of Brassica cretica.</title>
        <authorList>
            <person name="Studholme D.J."/>
            <person name="Sarris P."/>
        </authorList>
    </citation>
    <scope>NUCLEOTIDE SEQUENCE</scope>
    <source>
        <strain evidence="2">PFS-109/04</strain>
        <tissue evidence="2">Leaf</tissue>
    </source>
</reference>
<feature type="region of interest" description="Disordered" evidence="1">
    <location>
        <begin position="1"/>
        <end position="94"/>
    </location>
</feature>
<dbReference type="Proteomes" id="UP000712600">
    <property type="component" value="Unassembled WGS sequence"/>
</dbReference>
<dbReference type="EMBL" id="QGKX02000004">
    <property type="protein sequence ID" value="KAF3599516.1"/>
    <property type="molecule type" value="Genomic_DNA"/>
</dbReference>
<evidence type="ECO:0000256" key="1">
    <source>
        <dbReference type="SAM" id="MobiDB-lite"/>
    </source>
</evidence>
<proteinExistence type="predicted"/>
<evidence type="ECO:0000313" key="3">
    <source>
        <dbReference type="Proteomes" id="UP000712600"/>
    </source>
</evidence>
<gene>
    <name evidence="2" type="ORF">F2Q69_00034767</name>
</gene>